<sequence length="92" mass="10562">MVYQHVVEPDTTVNGSYYANVLRTMKKNVEILPHPPYNPDLTPCDFWLLPQLMKPLRSKRFASNKACVEAAEAVLNNFPQNGLLHAFKWTEC</sequence>
<dbReference type="EMBL" id="BMAU01021358">
    <property type="protein sequence ID" value="GFY21431.1"/>
    <property type="molecule type" value="Genomic_DNA"/>
</dbReference>
<organism evidence="1 2">
    <name type="scientific">Trichonephila clavipes</name>
    <name type="common">Golden silk orbweaver</name>
    <name type="synonym">Nephila clavipes</name>
    <dbReference type="NCBI Taxonomy" id="2585209"/>
    <lineage>
        <taxon>Eukaryota</taxon>
        <taxon>Metazoa</taxon>
        <taxon>Ecdysozoa</taxon>
        <taxon>Arthropoda</taxon>
        <taxon>Chelicerata</taxon>
        <taxon>Arachnida</taxon>
        <taxon>Araneae</taxon>
        <taxon>Araneomorphae</taxon>
        <taxon>Entelegynae</taxon>
        <taxon>Araneoidea</taxon>
        <taxon>Nephilidae</taxon>
        <taxon>Trichonephila</taxon>
    </lineage>
</organism>
<accession>A0A8X6SY31</accession>
<reference evidence="1" key="1">
    <citation type="submission" date="2020-08" db="EMBL/GenBank/DDBJ databases">
        <title>Multicomponent nature underlies the extraordinary mechanical properties of spider dragline silk.</title>
        <authorList>
            <person name="Kono N."/>
            <person name="Nakamura H."/>
            <person name="Mori M."/>
            <person name="Yoshida Y."/>
            <person name="Ohtoshi R."/>
            <person name="Malay A.D."/>
            <person name="Moran D.A.P."/>
            <person name="Tomita M."/>
            <person name="Numata K."/>
            <person name="Arakawa K."/>
        </authorList>
    </citation>
    <scope>NUCLEOTIDE SEQUENCE</scope>
</reference>
<dbReference type="InterPro" id="IPR036397">
    <property type="entry name" value="RNaseH_sf"/>
</dbReference>
<dbReference type="Gene3D" id="3.30.420.10">
    <property type="entry name" value="Ribonuclease H-like superfamily/Ribonuclease H"/>
    <property type="match status" value="1"/>
</dbReference>
<name>A0A8X6SY31_TRICX</name>
<dbReference type="AlphaFoldDB" id="A0A8X6SY31"/>
<evidence type="ECO:0000313" key="1">
    <source>
        <dbReference type="EMBL" id="GFY21431.1"/>
    </source>
</evidence>
<comment type="caution">
    <text evidence="1">The sequence shown here is derived from an EMBL/GenBank/DDBJ whole genome shotgun (WGS) entry which is preliminary data.</text>
</comment>
<dbReference type="Proteomes" id="UP000887159">
    <property type="component" value="Unassembled WGS sequence"/>
</dbReference>
<proteinExistence type="predicted"/>
<evidence type="ECO:0000313" key="2">
    <source>
        <dbReference type="Proteomes" id="UP000887159"/>
    </source>
</evidence>
<gene>
    <name evidence="1" type="primary">NCL1_13436</name>
    <name evidence="1" type="ORF">TNCV_1165791</name>
</gene>
<keyword evidence="2" id="KW-1185">Reference proteome</keyword>
<dbReference type="GO" id="GO:0003676">
    <property type="term" value="F:nucleic acid binding"/>
    <property type="evidence" value="ECO:0007669"/>
    <property type="project" value="InterPro"/>
</dbReference>
<protein>
    <submittedName>
        <fullName evidence="1">Histone-lysine N-methyltransferase SETMAR</fullName>
    </submittedName>
</protein>